<dbReference type="eggNOG" id="COG3774">
    <property type="taxonomic scope" value="Bacteria"/>
</dbReference>
<dbReference type="OrthoDB" id="5672604at2"/>
<feature type="domain" description="Polysaccharide pyruvyl transferase" evidence="2">
    <location>
        <begin position="13"/>
        <end position="235"/>
    </location>
</feature>
<dbReference type="PATRIC" id="fig|1235802.3.peg.2257"/>
<dbReference type="AlphaFoldDB" id="N2AND9"/>
<comment type="caution">
    <text evidence="3">The sequence shown here is derived from an EMBL/GenBank/DDBJ whole genome shotgun (WGS) entry which is preliminary data.</text>
</comment>
<evidence type="ECO:0000259" key="2">
    <source>
        <dbReference type="Pfam" id="PF04230"/>
    </source>
</evidence>
<evidence type="ECO:0000313" key="4">
    <source>
        <dbReference type="Proteomes" id="UP000012589"/>
    </source>
</evidence>
<proteinExistence type="predicted"/>
<dbReference type="STRING" id="1235802.C823_02124"/>
<dbReference type="Proteomes" id="UP000012589">
    <property type="component" value="Unassembled WGS sequence"/>
</dbReference>
<reference evidence="3 4" key="1">
    <citation type="journal article" date="2014" name="Genome Announc.">
        <title>Draft genome sequences of the altered schaedler flora, a defined bacterial community from gnotobiotic mice.</title>
        <authorList>
            <person name="Wannemuehler M.J."/>
            <person name="Overstreet A.M."/>
            <person name="Ward D.V."/>
            <person name="Phillips G.J."/>
        </authorList>
    </citation>
    <scope>NUCLEOTIDE SEQUENCE [LARGE SCALE GENOMIC DNA]</scope>
    <source>
        <strain evidence="3 4">ASF492</strain>
    </source>
</reference>
<dbReference type="InterPro" id="IPR007345">
    <property type="entry name" value="Polysacch_pyruvyl_Trfase"/>
</dbReference>
<protein>
    <recommendedName>
        <fullName evidence="2">Polysaccharide pyruvyl transferase domain-containing protein</fullName>
    </recommendedName>
</protein>
<sequence length="398" mass="46479">MKYGVLMHKTTMNIGDDIQAYASAQFLPHIDYLVQRENIDSFQSEDNEPVGVIMSAWWMWQKWNWPPAECIVPKLVSMHMNNYTIYRKASPIQDEWLQDIGGDFFRANGPIGCRDQTTLDFFTERGFDCYFSGCITLTLPKQKKTADAGTYVCLVDLKPELEAAAREWLKDSGLEIRVLTHHCDYRKSDASMEERFQAVEDILTQYQNAKFVVTRRLHVSLPCLAMETPVLAIVNMNDPGNTSRWAPYYNWVNHIPDKDFMEGNIPFDYQNPPENKKEHLATREALSDSIRQFIDETKDSTLPIDQVKKTAYTEVEARRWQNELMHWTLEKWLHQNRGLLEERNKYKKKAAILEKRLKNKNGGALPEEVAKIRKLEKQLEEVTLKDWAKACIKRHKNK</sequence>
<accession>N2AND9</accession>
<organism evidence="3 4">
    <name type="scientific">Eubacterium plexicaudatum ASF492</name>
    <dbReference type="NCBI Taxonomy" id="1235802"/>
    <lineage>
        <taxon>Bacteria</taxon>
        <taxon>Bacillati</taxon>
        <taxon>Bacillota</taxon>
        <taxon>Clostridia</taxon>
        <taxon>Eubacteriales</taxon>
        <taxon>Eubacteriaceae</taxon>
        <taxon>Eubacterium</taxon>
    </lineage>
</organism>
<keyword evidence="4" id="KW-1185">Reference proteome</keyword>
<keyword evidence="1" id="KW-0175">Coiled coil</keyword>
<evidence type="ECO:0000313" key="3">
    <source>
        <dbReference type="EMBL" id="EMZ27983.1"/>
    </source>
</evidence>
<dbReference type="EMBL" id="AQFT01000066">
    <property type="protein sequence ID" value="EMZ27983.1"/>
    <property type="molecule type" value="Genomic_DNA"/>
</dbReference>
<dbReference type="Pfam" id="PF04230">
    <property type="entry name" value="PS_pyruv_trans"/>
    <property type="match status" value="1"/>
</dbReference>
<evidence type="ECO:0000256" key="1">
    <source>
        <dbReference type="SAM" id="Coils"/>
    </source>
</evidence>
<dbReference type="HOGENOM" id="CLU_055994_0_0_9"/>
<name>N2AND9_9FIRM</name>
<gene>
    <name evidence="3" type="ORF">C823_02124</name>
</gene>
<feature type="coiled-coil region" evidence="1">
    <location>
        <begin position="329"/>
        <end position="385"/>
    </location>
</feature>